<organism evidence="1 2">
    <name type="scientific">Anoxybacterium hadale</name>
    <dbReference type="NCBI Taxonomy" id="3408580"/>
    <lineage>
        <taxon>Bacteria</taxon>
        <taxon>Bacillati</taxon>
        <taxon>Bacillota</taxon>
        <taxon>Clostridia</taxon>
        <taxon>Peptostreptococcales</taxon>
        <taxon>Anaerovoracaceae</taxon>
        <taxon>Anoxybacterium</taxon>
    </lineage>
</organism>
<name>A0ACD1AAD1_9FIRM</name>
<dbReference type="EMBL" id="CP042469">
    <property type="protein sequence ID" value="QOX63518.1"/>
    <property type="molecule type" value="Genomic_DNA"/>
</dbReference>
<sequence length="361" mass="41570">MNIKILYRNAMQILILLIFLYLISIKSLAVYAVLYSIEAMFLLFYTLTSKLRRSVKWMLILLYLLLLSAQQVFLVMFSFAGELTGMVFVLKKFAAILVIFAPVIVAYLTYLYSLNLQFFALGKDAAVISFELLKEAHSRAESMKENLQKNADSLRPENLSEIAKDLPRHSYSRYLNRNTLTEEYFEDCRKSMDDENLYVVLSSTGSPASEIISVFTQKTFNHVSLSFDQELKTIISYNGGENVSPPGLNKEYLASFRKKQDASVLVYRIRATQLQKMIVLDKIMEINSKGSAYNLVGLVTKFSIRPNIMFCSQFVYLMLKIAGLSYFTDAAAKVKPSDFVERDYYRKLEFCYEIKFNELEL</sequence>
<evidence type="ECO:0000313" key="1">
    <source>
        <dbReference type="EMBL" id="QOX63518.1"/>
    </source>
</evidence>
<accession>A0ACD1AAD1</accession>
<reference evidence="1" key="1">
    <citation type="submission" date="2019-08" db="EMBL/GenBank/DDBJ databases">
        <title>Genome sequence of Clostridiales bacterium MT110.</title>
        <authorList>
            <person name="Cao J."/>
        </authorList>
    </citation>
    <scope>NUCLEOTIDE SEQUENCE</scope>
    <source>
        <strain evidence="1">MT110</strain>
    </source>
</reference>
<proteinExistence type="predicted"/>
<protein>
    <submittedName>
        <fullName evidence="1">Uncharacterized protein</fullName>
    </submittedName>
</protein>
<keyword evidence="2" id="KW-1185">Reference proteome</keyword>
<dbReference type="Proteomes" id="UP000594014">
    <property type="component" value="Chromosome"/>
</dbReference>
<evidence type="ECO:0000313" key="2">
    <source>
        <dbReference type="Proteomes" id="UP000594014"/>
    </source>
</evidence>
<gene>
    <name evidence="1" type="ORF">FRZ06_09215</name>
</gene>